<dbReference type="OrthoDB" id="1107042at2759"/>
<organism evidence="1 2">
    <name type="scientific">Arabis alpina</name>
    <name type="common">Alpine rock-cress</name>
    <dbReference type="NCBI Taxonomy" id="50452"/>
    <lineage>
        <taxon>Eukaryota</taxon>
        <taxon>Viridiplantae</taxon>
        <taxon>Streptophyta</taxon>
        <taxon>Embryophyta</taxon>
        <taxon>Tracheophyta</taxon>
        <taxon>Spermatophyta</taxon>
        <taxon>Magnoliopsida</taxon>
        <taxon>eudicotyledons</taxon>
        <taxon>Gunneridae</taxon>
        <taxon>Pentapetalae</taxon>
        <taxon>rosids</taxon>
        <taxon>malvids</taxon>
        <taxon>Brassicales</taxon>
        <taxon>Brassicaceae</taxon>
        <taxon>Arabideae</taxon>
        <taxon>Arabis</taxon>
    </lineage>
</organism>
<dbReference type="NCBIfam" id="TIGR01572">
    <property type="entry name" value="A_thl_para_3677"/>
    <property type="match status" value="1"/>
</dbReference>
<dbReference type="AlphaFoldDB" id="A0A087GVK6"/>
<dbReference type="PANTHER" id="PTHR31260">
    <property type="entry name" value="CYSTATIN/MONELLIN SUPERFAMILY PROTEIN"/>
    <property type="match status" value="1"/>
</dbReference>
<name>A0A087GVK6_ARAAL</name>
<evidence type="ECO:0000313" key="1">
    <source>
        <dbReference type="EMBL" id="KFK33908.1"/>
    </source>
</evidence>
<dbReference type="EMBL" id="CM002873">
    <property type="protein sequence ID" value="KFK33908.1"/>
    <property type="molecule type" value="Genomic_DNA"/>
</dbReference>
<accession>A0A087GVK6</accession>
<sequence>MADVLRQLLDSGRISDESCLSVLRGVGIGANGLPLPYRDGWTSEEDDEEVDQGFESTIPKALLLFMNLQFTRIPKYNTRLTLYRSYFVTVDVVDLDDHSPHTFQTLVTRSYPMNGASFRVFTQLCRIKPEKPGEERISLLAEQAIDDSYKGCIPNFLSQPRKDDDCLRFYEVQEQDICENDWLRLYSDFALYARWSYTDDGYKSCLPVEIKKIVVETCETHREPRLKLKSRNAIFHIRFSAKGRDYTSVVRRTTDGITGHLILEINTCVDEPNMD</sequence>
<gene>
    <name evidence="1" type="ordered locus">AALP_Aa5g076400</name>
</gene>
<evidence type="ECO:0000313" key="2">
    <source>
        <dbReference type="Proteomes" id="UP000029120"/>
    </source>
</evidence>
<dbReference type="Proteomes" id="UP000029120">
    <property type="component" value="Chromosome 5"/>
</dbReference>
<keyword evidence="2" id="KW-1185">Reference proteome</keyword>
<dbReference type="Pfam" id="PF04776">
    <property type="entry name" value="protein_MS5"/>
    <property type="match status" value="1"/>
</dbReference>
<reference evidence="2" key="1">
    <citation type="journal article" date="2015" name="Nat. Plants">
        <title>Genome expansion of Arabis alpina linked with retrotransposition and reduced symmetric DNA methylation.</title>
        <authorList>
            <person name="Willing E.M."/>
            <person name="Rawat V."/>
            <person name="Mandakova T."/>
            <person name="Maumus F."/>
            <person name="James G.V."/>
            <person name="Nordstroem K.J."/>
            <person name="Becker C."/>
            <person name="Warthmann N."/>
            <person name="Chica C."/>
            <person name="Szarzynska B."/>
            <person name="Zytnicki M."/>
            <person name="Albani M.C."/>
            <person name="Kiefer C."/>
            <person name="Bergonzi S."/>
            <person name="Castaings L."/>
            <person name="Mateos J.L."/>
            <person name="Berns M.C."/>
            <person name="Bujdoso N."/>
            <person name="Piofczyk T."/>
            <person name="de Lorenzo L."/>
            <person name="Barrero-Sicilia C."/>
            <person name="Mateos I."/>
            <person name="Piednoel M."/>
            <person name="Hagmann J."/>
            <person name="Chen-Min-Tao R."/>
            <person name="Iglesias-Fernandez R."/>
            <person name="Schuster S.C."/>
            <person name="Alonso-Blanco C."/>
            <person name="Roudier F."/>
            <person name="Carbonero P."/>
            <person name="Paz-Ares J."/>
            <person name="Davis S.J."/>
            <person name="Pecinka A."/>
            <person name="Quesneville H."/>
            <person name="Colot V."/>
            <person name="Lysak M.A."/>
            <person name="Weigel D."/>
            <person name="Coupland G."/>
            <person name="Schneeberger K."/>
        </authorList>
    </citation>
    <scope>NUCLEOTIDE SEQUENCE [LARGE SCALE GENOMIC DNA]</scope>
    <source>
        <strain evidence="2">cv. Pajares</strain>
    </source>
</reference>
<dbReference type="InterPro" id="IPR006462">
    <property type="entry name" value="MS5"/>
</dbReference>
<dbReference type="Gramene" id="KFK33908">
    <property type="protein sequence ID" value="KFK33908"/>
    <property type="gene ID" value="AALP_AA5G076400"/>
</dbReference>
<dbReference type="PANTHER" id="PTHR31260:SF32">
    <property type="match status" value="1"/>
</dbReference>
<proteinExistence type="predicted"/>
<protein>
    <submittedName>
        <fullName evidence="1">Uncharacterized protein</fullName>
    </submittedName>
</protein>